<feature type="transmembrane region" description="Helical" evidence="20">
    <location>
        <begin position="12"/>
        <end position="32"/>
    </location>
</feature>
<dbReference type="Pfam" id="PF13855">
    <property type="entry name" value="LRR_8"/>
    <property type="match status" value="1"/>
</dbReference>
<keyword evidence="12 19" id="KW-0067">ATP-binding</keyword>
<evidence type="ECO:0000256" key="10">
    <source>
        <dbReference type="ARBA" id="ARBA00022741"/>
    </source>
</evidence>
<dbReference type="PANTHER" id="PTHR48005">
    <property type="entry name" value="LEUCINE RICH REPEAT KINASE 2"/>
    <property type="match status" value="1"/>
</dbReference>
<dbReference type="Gene3D" id="3.80.10.10">
    <property type="entry name" value="Ribonuclease Inhibitor"/>
    <property type="match status" value="3"/>
</dbReference>
<dbReference type="GO" id="GO:0005524">
    <property type="term" value="F:ATP binding"/>
    <property type="evidence" value="ECO:0007669"/>
    <property type="project" value="UniProtKB-UniRule"/>
</dbReference>
<dbReference type="PANTHER" id="PTHR48005:SF70">
    <property type="entry name" value="MDIS1-INTERACTING RECEPTOR LIKE KINASE 2-LIKE"/>
    <property type="match status" value="1"/>
</dbReference>
<keyword evidence="8" id="KW-0732">Signal</keyword>
<evidence type="ECO:0000256" key="3">
    <source>
        <dbReference type="ARBA" id="ARBA00022527"/>
    </source>
</evidence>
<dbReference type="InterPro" id="IPR013210">
    <property type="entry name" value="LRR_N_plant-typ"/>
</dbReference>
<dbReference type="Pfam" id="PF08263">
    <property type="entry name" value="LRRNT_2"/>
    <property type="match status" value="1"/>
</dbReference>
<keyword evidence="13 20" id="KW-1133">Transmembrane helix</keyword>
<feature type="binding site" evidence="19">
    <location>
        <position position="680"/>
    </location>
    <ligand>
        <name>ATP</name>
        <dbReference type="ChEBI" id="CHEBI:30616"/>
    </ligand>
</feature>
<evidence type="ECO:0000256" key="13">
    <source>
        <dbReference type="ARBA" id="ARBA00022989"/>
    </source>
</evidence>
<evidence type="ECO:0000256" key="9">
    <source>
        <dbReference type="ARBA" id="ARBA00022737"/>
    </source>
</evidence>
<organism evidence="22 23">
    <name type="scientific">Papaver somniferum</name>
    <name type="common">Opium poppy</name>
    <dbReference type="NCBI Taxonomy" id="3469"/>
    <lineage>
        <taxon>Eukaryota</taxon>
        <taxon>Viridiplantae</taxon>
        <taxon>Streptophyta</taxon>
        <taxon>Embryophyta</taxon>
        <taxon>Tracheophyta</taxon>
        <taxon>Spermatophyta</taxon>
        <taxon>Magnoliopsida</taxon>
        <taxon>Ranunculales</taxon>
        <taxon>Papaveraceae</taxon>
        <taxon>Papaveroideae</taxon>
        <taxon>Papaver</taxon>
    </lineage>
</organism>
<dbReference type="EMBL" id="CM010719">
    <property type="protein sequence ID" value="RZC63386.1"/>
    <property type="molecule type" value="Genomic_DNA"/>
</dbReference>
<dbReference type="GO" id="GO:0016020">
    <property type="term" value="C:membrane"/>
    <property type="evidence" value="ECO:0007669"/>
    <property type="project" value="UniProtKB-SubCell"/>
</dbReference>
<feature type="transmembrane region" description="Helical" evidence="20">
    <location>
        <begin position="581"/>
        <end position="606"/>
    </location>
</feature>
<comment type="catalytic activity">
    <reaction evidence="18">
        <text>L-seryl-[protein] + ATP = O-phospho-L-seryl-[protein] + ADP + H(+)</text>
        <dbReference type="Rhea" id="RHEA:17989"/>
        <dbReference type="Rhea" id="RHEA-COMP:9863"/>
        <dbReference type="Rhea" id="RHEA-COMP:11604"/>
        <dbReference type="ChEBI" id="CHEBI:15378"/>
        <dbReference type="ChEBI" id="CHEBI:29999"/>
        <dbReference type="ChEBI" id="CHEBI:30616"/>
        <dbReference type="ChEBI" id="CHEBI:83421"/>
        <dbReference type="ChEBI" id="CHEBI:456216"/>
        <dbReference type="EC" id="2.7.11.1"/>
    </reaction>
</comment>
<dbReference type="Pfam" id="PF12799">
    <property type="entry name" value="LRR_4"/>
    <property type="match status" value="1"/>
</dbReference>
<dbReference type="InterPro" id="IPR025875">
    <property type="entry name" value="Leu-rich_rpt_4"/>
</dbReference>
<dbReference type="SMART" id="SM00369">
    <property type="entry name" value="LRR_TYP"/>
    <property type="match status" value="6"/>
</dbReference>
<keyword evidence="5" id="KW-0433">Leucine-rich repeat</keyword>
<dbReference type="InterPro" id="IPR032675">
    <property type="entry name" value="LRR_dom_sf"/>
</dbReference>
<proteinExistence type="predicted"/>
<keyword evidence="16" id="KW-0325">Glycoprotein</keyword>
<evidence type="ECO:0000256" key="8">
    <source>
        <dbReference type="ARBA" id="ARBA00022729"/>
    </source>
</evidence>
<evidence type="ECO:0000256" key="20">
    <source>
        <dbReference type="SAM" id="Phobius"/>
    </source>
</evidence>
<evidence type="ECO:0000256" key="16">
    <source>
        <dbReference type="ARBA" id="ARBA00023180"/>
    </source>
</evidence>
<dbReference type="Proteomes" id="UP000316621">
    <property type="component" value="Chromosome 5"/>
</dbReference>
<evidence type="ECO:0000313" key="22">
    <source>
        <dbReference type="EMBL" id="RZC63386.1"/>
    </source>
</evidence>
<dbReference type="PRINTS" id="PR00019">
    <property type="entry name" value="LEURICHRPT"/>
</dbReference>
<dbReference type="GO" id="GO:0004674">
    <property type="term" value="F:protein serine/threonine kinase activity"/>
    <property type="evidence" value="ECO:0007669"/>
    <property type="project" value="UniProtKB-KW"/>
</dbReference>
<keyword evidence="3" id="KW-0723">Serine/threonine-protein kinase</keyword>
<dbReference type="InterPro" id="IPR001611">
    <property type="entry name" value="Leu-rich_rpt"/>
</dbReference>
<dbReference type="InterPro" id="IPR000719">
    <property type="entry name" value="Prot_kinase_dom"/>
</dbReference>
<gene>
    <name evidence="22" type="ORF">C5167_025162</name>
</gene>
<dbReference type="PROSITE" id="PS00109">
    <property type="entry name" value="PROTEIN_KINASE_TYR"/>
    <property type="match status" value="1"/>
</dbReference>
<dbReference type="SMART" id="SM00365">
    <property type="entry name" value="LRR_SD22"/>
    <property type="match status" value="4"/>
</dbReference>
<evidence type="ECO:0000256" key="11">
    <source>
        <dbReference type="ARBA" id="ARBA00022777"/>
    </source>
</evidence>
<keyword evidence="4" id="KW-0597">Phosphoprotein</keyword>
<evidence type="ECO:0000313" key="23">
    <source>
        <dbReference type="Proteomes" id="UP000316621"/>
    </source>
</evidence>
<dbReference type="InterPro" id="IPR011009">
    <property type="entry name" value="Kinase-like_dom_sf"/>
</dbReference>
<evidence type="ECO:0000256" key="19">
    <source>
        <dbReference type="PROSITE-ProRule" id="PRU10141"/>
    </source>
</evidence>
<protein>
    <recommendedName>
        <fullName evidence="2">non-specific serine/threonine protein kinase</fullName>
        <ecNumber evidence="2">2.7.11.1</ecNumber>
    </recommendedName>
</protein>
<sequence length="957" mass="105557">MVSSPQVAIDTVLVLSILFFFSSNFVLFASGFSNTSTDAKQLNEEVEALLKWKTTLVNGTQCLLPSWKTGMNPCKWDGITCNGKGSVTKLNISGYGLQGTLNDFNFTPFSNVVSLDLKENELYGFIPSQIGHLSKLIHLDLSINQFYGYIPQEIGKLNSLTTLHLNNNSLSGSIPTSISNLTTLTSLALNRNHLSGSVPQDIGALTNLTDLDISTNNLTGSIPASLGNLSNLVTLILFRNQLSGSVPLEINNLTRLRKLDFCINNLSGYLPQDICQSGKLEEFAAVSNKFTGPIPRSLRNCTSLRRLRLDNNKLVDNISEAFHVYPELFRFGVGNNMLYGEISKDWGECQNLQWLYLSGNKITGRIPAELGKLEKLNLLYLDSNHLSGEIPSSLFQLSSLINVNLSNNQLSGKLPLTVGELFSLQFLDLSNNKLVGPIPERFGECTSLLYLNLSSNNLSGSIPFQIGNLDSLSVALDLSGNEITGEIPPELGKLTKLESLNLSHNKLSGSIPLSFDSMLSLTSVDVSSNELSGYVPNIAAFEAAPIDALKNNKALCGENFKTLEPCSSVVNKRRKSSDKRVTVIIVLCFFLTLFLLLALLGIVFYFRKKVVRNVDSVTDREGKSERRNLFSICSFNGRIVFEDIIEATKDFDAKYCVGTGGSGSVYKAELSTGQVVAVKKLHSSDADSEIADVKSFESEIRALTKIRHRNIVKLYGYCFYTEKQLSFLVYEYLERGSLANILRDSEQVASFDWIKRVKFIKGMANALSYMHHDCTPPIVHRDISSNNILLDSDYEACVSDFGIARTLKPDSSNWTSLAGTYGYVAPELAYTMKVTEKCDVYSFGVVTLEVLFGAHPTEFISSSFTLSSASSLSSPSEIFIDQSMLLKDVLDPRLEAPEDDVIANEIMHIVKFAFLCVHKDPQTRPTMQEISTELSSARSRPNFPSPFQTITLGQLVL</sequence>
<dbReference type="InterPro" id="IPR051420">
    <property type="entry name" value="Ser_Thr_Kinases_DiverseReg"/>
</dbReference>
<dbReference type="SUPFAM" id="SSF56112">
    <property type="entry name" value="Protein kinase-like (PK-like)"/>
    <property type="match status" value="1"/>
</dbReference>
<dbReference type="SUPFAM" id="SSF52058">
    <property type="entry name" value="L domain-like"/>
    <property type="match status" value="2"/>
</dbReference>
<dbReference type="STRING" id="3469.A0A4Y7JS67"/>
<evidence type="ECO:0000256" key="6">
    <source>
        <dbReference type="ARBA" id="ARBA00022679"/>
    </source>
</evidence>
<evidence type="ECO:0000256" key="14">
    <source>
        <dbReference type="ARBA" id="ARBA00023136"/>
    </source>
</evidence>
<evidence type="ECO:0000256" key="18">
    <source>
        <dbReference type="ARBA" id="ARBA00048679"/>
    </source>
</evidence>
<reference evidence="22 23" key="1">
    <citation type="journal article" date="2018" name="Science">
        <title>The opium poppy genome and morphinan production.</title>
        <authorList>
            <person name="Guo L."/>
            <person name="Winzer T."/>
            <person name="Yang X."/>
            <person name="Li Y."/>
            <person name="Ning Z."/>
            <person name="He Z."/>
            <person name="Teodor R."/>
            <person name="Lu Y."/>
            <person name="Bowser T.A."/>
            <person name="Graham I.A."/>
            <person name="Ye K."/>
        </authorList>
    </citation>
    <scope>NUCLEOTIDE SEQUENCE [LARGE SCALE GENOMIC DNA]</scope>
    <source>
        <strain evidence="23">cv. HN1</strain>
        <tissue evidence="22">Leaves</tissue>
    </source>
</reference>
<comment type="subcellular location">
    <subcellularLocation>
        <location evidence="1">Membrane</location>
        <topology evidence="1">Single-pass type I membrane protein</topology>
    </subcellularLocation>
</comment>
<keyword evidence="14 20" id="KW-0472">Membrane</keyword>
<name>A0A4Y7JS67_PAPSO</name>
<dbReference type="PROSITE" id="PS51450">
    <property type="entry name" value="LRR"/>
    <property type="match status" value="2"/>
</dbReference>
<accession>A0A4Y7JS67</accession>
<keyword evidence="10 19" id="KW-0547">Nucleotide-binding</keyword>
<evidence type="ECO:0000256" key="17">
    <source>
        <dbReference type="ARBA" id="ARBA00047899"/>
    </source>
</evidence>
<keyword evidence="15" id="KW-0675">Receptor</keyword>
<dbReference type="AlphaFoldDB" id="A0A4Y7JS67"/>
<dbReference type="InterPro" id="IPR017441">
    <property type="entry name" value="Protein_kinase_ATP_BS"/>
</dbReference>
<dbReference type="EC" id="2.7.11.1" evidence="2"/>
<feature type="domain" description="Protein kinase" evidence="21">
    <location>
        <begin position="651"/>
        <end position="943"/>
    </location>
</feature>
<dbReference type="InterPro" id="IPR003591">
    <property type="entry name" value="Leu-rich_rpt_typical-subtyp"/>
</dbReference>
<evidence type="ECO:0000256" key="2">
    <source>
        <dbReference type="ARBA" id="ARBA00012513"/>
    </source>
</evidence>
<evidence type="ECO:0000256" key="1">
    <source>
        <dbReference type="ARBA" id="ARBA00004479"/>
    </source>
</evidence>
<dbReference type="Gene3D" id="3.30.200.20">
    <property type="entry name" value="Phosphorylase Kinase, domain 1"/>
    <property type="match status" value="1"/>
</dbReference>
<dbReference type="PROSITE" id="PS00107">
    <property type="entry name" value="PROTEIN_KINASE_ATP"/>
    <property type="match status" value="1"/>
</dbReference>
<evidence type="ECO:0000256" key="5">
    <source>
        <dbReference type="ARBA" id="ARBA00022614"/>
    </source>
</evidence>
<evidence type="ECO:0000256" key="15">
    <source>
        <dbReference type="ARBA" id="ARBA00023170"/>
    </source>
</evidence>
<dbReference type="Pfam" id="PF23598">
    <property type="entry name" value="LRR_14"/>
    <property type="match status" value="1"/>
</dbReference>
<dbReference type="Gramene" id="RZC63386">
    <property type="protein sequence ID" value="RZC63386"/>
    <property type="gene ID" value="C5167_025162"/>
</dbReference>
<dbReference type="Pfam" id="PF00069">
    <property type="entry name" value="Pkinase"/>
    <property type="match status" value="1"/>
</dbReference>
<evidence type="ECO:0000259" key="21">
    <source>
        <dbReference type="PROSITE" id="PS50011"/>
    </source>
</evidence>
<dbReference type="FunFam" id="3.80.10.10:FF:000400">
    <property type="entry name" value="Nuclear pore complex protein NUP107"/>
    <property type="match status" value="1"/>
</dbReference>
<dbReference type="PROSITE" id="PS50011">
    <property type="entry name" value="PROTEIN_KINASE_DOM"/>
    <property type="match status" value="1"/>
</dbReference>
<comment type="catalytic activity">
    <reaction evidence="17">
        <text>L-threonyl-[protein] + ATP = O-phospho-L-threonyl-[protein] + ADP + H(+)</text>
        <dbReference type="Rhea" id="RHEA:46608"/>
        <dbReference type="Rhea" id="RHEA-COMP:11060"/>
        <dbReference type="Rhea" id="RHEA-COMP:11605"/>
        <dbReference type="ChEBI" id="CHEBI:15378"/>
        <dbReference type="ChEBI" id="CHEBI:30013"/>
        <dbReference type="ChEBI" id="CHEBI:30616"/>
        <dbReference type="ChEBI" id="CHEBI:61977"/>
        <dbReference type="ChEBI" id="CHEBI:456216"/>
        <dbReference type="EC" id="2.7.11.1"/>
    </reaction>
</comment>
<keyword evidence="6" id="KW-0808">Transferase</keyword>
<dbReference type="InterPro" id="IPR055414">
    <property type="entry name" value="LRR_R13L4/SHOC2-like"/>
</dbReference>
<evidence type="ECO:0000256" key="12">
    <source>
        <dbReference type="ARBA" id="ARBA00022840"/>
    </source>
</evidence>
<keyword evidence="9" id="KW-0677">Repeat</keyword>
<dbReference type="OrthoDB" id="676979at2759"/>
<keyword evidence="23" id="KW-1185">Reference proteome</keyword>
<dbReference type="FunFam" id="3.30.200.20:FF:000309">
    <property type="entry name" value="Leucine-rich repeat receptor protein kinase MSP1"/>
    <property type="match status" value="1"/>
</dbReference>
<keyword evidence="11" id="KW-0418">Kinase</keyword>
<dbReference type="FunFam" id="1.10.510.10:FF:000445">
    <property type="entry name" value="MDIS1-interacting receptor like kinase 2"/>
    <property type="match status" value="1"/>
</dbReference>
<keyword evidence="7 20" id="KW-0812">Transmembrane</keyword>
<evidence type="ECO:0000256" key="4">
    <source>
        <dbReference type="ARBA" id="ARBA00022553"/>
    </source>
</evidence>
<evidence type="ECO:0000256" key="7">
    <source>
        <dbReference type="ARBA" id="ARBA00022692"/>
    </source>
</evidence>
<dbReference type="Pfam" id="PF00560">
    <property type="entry name" value="LRR_1"/>
    <property type="match status" value="3"/>
</dbReference>
<dbReference type="OMA" id="EAFTHNK"/>
<dbReference type="Gene3D" id="1.10.510.10">
    <property type="entry name" value="Transferase(Phosphotransferase) domain 1"/>
    <property type="match status" value="1"/>
</dbReference>
<dbReference type="FunFam" id="3.80.10.10:FF:000177">
    <property type="entry name" value="Leucine-rich repeat receptor-like serine/threonine-protein kinase At1g17230"/>
    <property type="match status" value="1"/>
</dbReference>
<dbReference type="InterPro" id="IPR008266">
    <property type="entry name" value="Tyr_kinase_AS"/>
</dbReference>